<proteinExistence type="predicted"/>
<gene>
    <name evidence="1" type="ORF">CPT_CIP9_031</name>
</gene>
<evidence type="ECO:0000313" key="2">
    <source>
        <dbReference type="Proteomes" id="UP000465071"/>
    </source>
</evidence>
<dbReference type="Proteomes" id="UP000465071">
    <property type="component" value="Segment"/>
</dbReference>
<protein>
    <submittedName>
        <fullName evidence="1">Uncharacterized protein</fullName>
    </submittedName>
</protein>
<sequence>MELNKWYQLEEKNVQDFIEQAPTVNREIVAYLRGRKFEVISFEDGDPDGVYAIRFKDEDAISRLEALPQFKENDWSASWFYKDEWDMFTEVDPDIEEYIVHVSGIEPTEYGGSTGYFVGTNSNPHRFTLQAAKEHAKFVLAEESSKAIVSIFRLETTAKVVTQVSFE</sequence>
<keyword evidence="2" id="KW-1185">Reference proteome</keyword>
<evidence type="ECO:0000313" key="1">
    <source>
        <dbReference type="EMBL" id="QHS01567.1"/>
    </source>
</evidence>
<accession>A0A6B9XWU0</accession>
<reference evidence="2" key="1">
    <citation type="submission" date="2019-12" db="EMBL/GenBank/DDBJ databases">
        <authorList>
            <person name="Wang K."/>
            <person name="Tamayo M.G."/>
            <person name="Penner T.V."/>
            <person name="Cook B.W.M."/>
            <person name="Court D.A."/>
            <person name="Theriault S.S."/>
        </authorList>
    </citation>
    <scope>NUCLEOTIDE SEQUENCE [LARGE SCALE GENOMIC DNA]</scope>
</reference>
<organism evidence="1 2">
    <name type="scientific">Enterobacter phage vB_EclM_CIP9</name>
    <dbReference type="NCBI Taxonomy" id="2696340"/>
    <lineage>
        <taxon>Viruses</taxon>
        <taxon>Duplodnaviria</taxon>
        <taxon>Heunggongvirae</taxon>
        <taxon>Uroviricota</taxon>
        <taxon>Caudoviricetes</taxon>
        <taxon>Pantevenvirales</taxon>
        <taxon>Straboviridae</taxon>
        <taxon>Tevenvirinae</taxon>
        <taxon>Kanagawavirus</taxon>
        <taxon>Kanagawavirus cipnine</taxon>
    </lineage>
</organism>
<dbReference type="EMBL" id="MN882610">
    <property type="protein sequence ID" value="QHS01567.1"/>
    <property type="molecule type" value="Genomic_DNA"/>
</dbReference>
<name>A0A6B9XWU0_9CAUD</name>